<feature type="non-terminal residue" evidence="2">
    <location>
        <position position="1"/>
    </location>
</feature>
<dbReference type="PANTHER" id="PTHR33627:SF1">
    <property type="entry name" value="TRANSPOSASE"/>
    <property type="match status" value="1"/>
</dbReference>
<reference evidence="3" key="1">
    <citation type="journal article" date="2019" name="Int. J. Syst. Evol. Microbiol.">
        <title>The Global Catalogue of Microorganisms (GCM) 10K type strain sequencing project: providing services to taxonomists for standard genome sequencing and annotation.</title>
        <authorList>
            <consortium name="The Broad Institute Genomics Platform"/>
            <consortium name="The Broad Institute Genome Sequencing Center for Infectious Disease"/>
            <person name="Wu L."/>
            <person name="Ma J."/>
        </authorList>
    </citation>
    <scope>NUCLEOTIDE SEQUENCE [LARGE SCALE GENOMIC DNA]</scope>
    <source>
        <strain evidence="3">TBRC 7912</strain>
    </source>
</reference>
<evidence type="ECO:0000259" key="1">
    <source>
        <dbReference type="Pfam" id="PF13546"/>
    </source>
</evidence>
<name>A0ABV8FDZ2_9ACTN</name>
<dbReference type="InterPro" id="IPR012337">
    <property type="entry name" value="RNaseH-like_sf"/>
</dbReference>
<feature type="domain" description="Transposase IS701-like DDE" evidence="1">
    <location>
        <begin position="1"/>
        <end position="102"/>
    </location>
</feature>
<accession>A0ABV8FDZ2</accession>
<comment type="caution">
    <text evidence="2">The sequence shown here is derived from an EMBL/GenBank/DDBJ whole genome shotgun (WGS) entry which is preliminary data.</text>
</comment>
<organism evidence="2 3">
    <name type="scientific">Streptosporangium jomthongense</name>
    <dbReference type="NCBI Taxonomy" id="1193683"/>
    <lineage>
        <taxon>Bacteria</taxon>
        <taxon>Bacillati</taxon>
        <taxon>Actinomycetota</taxon>
        <taxon>Actinomycetes</taxon>
        <taxon>Streptosporangiales</taxon>
        <taxon>Streptosporangiaceae</taxon>
        <taxon>Streptosporangium</taxon>
    </lineage>
</organism>
<protein>
    <submittedName>
        <fullName evidence="2">Transposase</fullName>
    </submittedName>
</protein>
<evidence type="ECO:0000313" key="2">
    <source>
        <dbReference type="EMBL" id="MFC3986851.1"/>
    </source>
</evidence>
<proteinExistence type="predicted"/>
<dbReference type="Proteomes" id="UP001595698">
    <property type="component" value="Unassembled WGS sequence"/>
</dbReference>
<dbReference type="PANTHER" id="PTHR33627">
    <property type="entry name" value="TRANSPOSASE"/>
    <property type="match status" value="1"/>
</dbReference>
<evidence type="ECO:0000313" key="3">
    <source>
        <dbReference type="Proteomes" id="UP001595698"/>
    </source>
</evidence>
<gene>
    <name evidence="2" type="ORF">ACFOYY_42445</name>
</gene>
<dbReference type="EMBL" id="JBHSBC010000074">
    <property type="protein sequence ID" value="MFC3986851.1"/>
    <property type="molecule type" value="Genomic_DNA"/>
</dbReference>
<dbReference type="InterPro" id="IPR038721">
    <property type="entry name" value="IS701-like_DDE_dom"/>
</dbReference>
<dbReference type="InterPro" id="IPR039365">
    <property type="entry name" value="IS701-like"/>
</dbReference>
<dbReference type="Pfam" id="PF13546">
    <property type="entry name" value="DDE_5"/>
    <property type="match status" value="1"/>
</dbReference>
<dbReference type="SUPFAM" id="SSF53098">
    <property type="entry name" value="Ribonuclease H-like"/>
    <property type="match status" value="1"/>
</dbReference>
<feature type="non-terminal residue" evidence="2">
    <location>
        <position position="203"/>
    </location>
</feature>
<sequence>EMLDELTGQGLSPPVVVADAAYGDNAALRAALAERHLGYVVQVKGAVTAHAADAAPHTPAYSGLGPRPKARYRTRPLSLREHVLAAGRPAARALTWRTGSKGCLRSEFVIVPARIAGRRPRLATDGSLPLSHVIAEWPRNAPEPTAYWLSNLPANTPPADLVTLAKIRWRIEHDYRELKTGLGLDHFEGRSWNGWHRHVTLVT</sequence>
<dbReference type="RefSeq" id="WP_386197195.1">
    <property type="nucleotide sequence ID" value="NZ_JBHSBC010000074.1"/>
</dbReference>
<keyword evidence="3" id="KW-1185">Reference proteome</keyword>